<organism evidence="1 2">
    <name type="scientific">Prauserella muralis</name>
    <dbReference type="NCBI Taxonomy" id="588067"/>
    <lineage>
        <taxon>Bacteria</taxon>
        <taxon>Bacillati</taxon>
        <taxon>Actinomycetota</taxon>
        <taxon>Actinomycetes</taxon>
        <taxon>Pseudonocardiales</taxon>
        <taxon>Pseudonocardiaceae</taxon>
        <taxon>Prauserella</taxon>
    </lineage>
</organism>
<dbReference type="InterPro" id="IPR037175">
    <property type="entry name" value="KFase_sf"/>
</dbReference>
<dbReference type="GO" id="GO:0004061">
    <property type="term" value="F:arylformamidase activity"/>
    <property type="evidence" value="ECO:0007669"/>
    <property type="project" value="InterPro"/>
</dbReference>
<protein>
    <submittedName>
        <fullName evidence="1">Uncharacterized protein</fullName>
    </submittedName>
</protein>
<keyword evidence="2" id="KW-1185">Reference proteome</keyword>
<comment type="caution">
    <text evidence="1">The sequence shown here is derived from an EMBL/GenBank/DDBJ whole genome shotgun (WGS) entry which is preliminary data.</text>
</comment>
<dbReference type="EMBL" id="MASW01000004">
    <property type="protein sequence ID" value="PXY24712.1"/>
    <property type="molecule type" value="Genomic_DNA"/>
</dbReference>
<reference evidence="1 2" key="1">
    <citation type="submission" date="2016-07" db="EMBL/GenBank/DDBJ databases">
        <title>Draft genome sequence of Prauserella muralis DSM 45305, isolated from a mould-covered wall in an indoor environment.</title>
        <authorList>
            <person name="Ruckert C."/>
            <person name="Albersmeier A."/>
            <person name="Jiang C.-L."/>
            <person name="Jiang Y."/>
            <person name="Kalinowski J."/>
            <person name="Schneider O."/>
            <person name="Winkler A."/>
            <person name="Zotchev S.B."/>
        </authorList>
    </citation>
    <scope>NUCLEOTIDE SEQUENCE [LARGE SCALE GENOMIC DNA]</scope>
    <source>
        <strain evidence="1 2">DSM 45305</strain>
    </source>
</reference>
<evidence type="ECO:0000313" key="1">
    <source>
        <dbReference type="EMBL" id="PXY24712.1"/>
    </source>
</evidence>
<dbReference type="Proteomes" id="UP000249915">
    <property type="component" value="Unassembled WGS sequence"/>
</dbReference>
<dbReference type="AlphaFoldDB" id="A0A2V4ATY8"/>
<evidence type="ECO:0000313" key="2">
    <source>
        <dbReference type="Proteomes" id="UP000249915"/>
    </source>
</evidence>
<dbReference type="RefSeq" id="WP_112282695.1">
    <property type="nucleotide sequence ID" value="NZ_MASW01000004.1"/>
</dbReference>
<dbReference type="PANTHER" id="PTHR34861:SF11">
    <property type="entry name" value="CYCLASE"/>
    <property type="match status" value="1"/>
</dbReference>
<name>A0A2V4ATY8_9PSEU</name>
<accession>A0A2V4ATY8</accession>
<dbReference type="Gene3D" id="3.50.30.50">
    <property type="entry name" value="Putative cyclase"/>
    <property type="match status" value="1"/>
</dbReference>
<sequence length="299" mass="32852">MDVPKYRELPLIDEAGDYRHAWNVFPAGDNLGCLRQLTPEARRRGFATVTEHRVVNLSLPLDQPDPPLFGRDRYQHTITSPTRNSLDDRLDGFFPQCSTQWDGFRHVRAREFGFFTGHQGDFGDDDRLGIGHWAQAGIIGRGVLLDVSERGETIGAERLIRAAAQAGTEILPGDVLCVRTGWLAEYQRGGPAARAHVRGQGRWPGLAGSSAVAELLWDWRVSAVTADNPAVETAPGRPDDGSLHRRLLPLLGMPMGELFTFERLLGLCRELGRFEFLFVSVPLNLPGGVGSPANAVAVL</sequence>
<dbReference type="InterPro" id="IPR007325">
    <property type="entry name" value="KFase/CYL"/>
</dbReference>
<dbReference type="OrthoDB" id="7067800at2"/>
<dbReference type="Pfam" id="PF04199">
    <property type="entry name" value="Cyclase"/>
    <property type="match status" value="1"/>
</dbReference>
<dbReference type="SUPFAM" id="SSF102198">
    <property type="entry name" value="Putative cyclase"/>
    <property type="match status" value="1"/>
</dbReference>
<dbReference type="PANTHER" id="PTHR34861">
    <property type="match status" value="1"/>
</dbReference>
<dbReference type="GO" id="GO:0019441">
    <property type="term" value="P:L-tryptophan catabolic process to kynurenine"/>
    <property type="evidence" value="ECO:0007669"/>
    <property type="project" value="InterPro"/>
</dbReference>
<proteinExistence type="predicted"/>
<gene>
    <name evidence="1" type="ORF">BAY60_19610</name>
</gene>